<evidence type="ECO:0000313" key="3">
    <source>
        <dbReference type="EMBL" id="KAF6030148.1"/>
    </source>
</evidence>
<dbReference type="Gene3D" id="1.10.8.270">
    <property type="entry name" value="putative rabgap domain of human tbc1 domain family member 14 like domains"/>
    <property type="match status" value="1"/>
</dbReference>
<gene>
    <name evidence="3" type="ORF">EB796_011549</name>
</gene>
<dbReference type="GO" id="GO:0005783">
    <property type="term" value="C:endoplasmic reticulum"/>
    <property type="evidence" value="ECO:0007669"/>
    <property type="project" value="TreeGrafter"/>
</dbReference>
<dbReference type="InterPro" id="IPR035969">
    <property type="entry name" value="Rab-GAP_TBC_sf"/>
</dbReference>
<dbReference type="OrthoDB" id="289721at2759"/>
<dbReference type="PROSITE" id="PS50086">
    <property type="entry name" value="TBC_RABGAP"/>
    <property type="match status" value="1"/>
</dbReference>
<dbReference type="Pfam" id="PF00566">
    <property type="entry name" value="RabGAP-TBC"/>
    <property type="match status" value="1"/>
</dbReference>
<keyword evidence="1" id="KW-1133">Transmembrane helix</keyword>
<feature type="transmembrane region" description="Helical" evidence="1">
    <location>
        <begin position="39"/>
        <end position="60"/>
    </location>
</feature>
<name>A0A7J7JXV6_BUGNE</name>
<sequence length="223" mass="25153">MAVIFSGADAKMKFTINLQPVMQILLSGKMPSPLLSVDLLDFLLTLGVVYVLVLSIWLSLATRYIKDLRIDWNKVLQFAFNDKCNPDDDALGAQIVKDLHRTGCSTFSGIENEEDRVILQRVLLGYARWNKVTGYCQGFNVLAAFILNVTNKNEADALKIMVYLVDHMLPKEYFAHNLRALTVDMAVFRTYLAMKLPKLSAHLTKLQQESVMIAMVGMLTSPY</sequence>
<dbReference type="PANTHER" id="PTHR13399">
    <property type="entry name" value="TRANSLOCON-ASSOCIATED PROTEIN TRAP , GAMMA SUBUNIT"/>
    <property type="match status" value="1"/>
</dbReference>
<accession>A0A7J7JXV6</accession>
<dbReference type="SUPFAM" id="SSF47923">
    <property type="entry name" value="Ypt/Rab-GAP domain of gyp1p"/>
    <property type="match status" value="1"/>
</dbReference>
<proteinExistence type="predicted"/>
<dbReference type="EMBL" id="VXIV02001747">
    <property type="protein sequence ID" value="KAF6030148.1"/>
    <property type="molecule type" value="Genomic_DNA"/>
</dbReference>
<dbReference type="PANTHER" id="PTHR13399:SF2">
    <property type="entry name" value="TRANSLOCON-ASSOCIATED PROTEIN SUBUNIT GAMMA"/>
    <property type="match status" value="1"/>
</dbReference>
<keyword evidence="1" id="KW-0472">Membrane</keyword>
<dbReference type="Gene3D" id="1.10.472.80">
    <property type="entry name" value="Ypt/Rab-GAP domain of gyp1p, domain 3"/>
    <property type="match status" value="1"/>
</dbReference>
<evidence type="ECO:0000313" key="4">
    <source>
        <dbReference type="Proteomes" id="UP000593567"/>
    </source>
</evidence>
<dbReference type="AlphaFoldDB" id="A0A7J7JXV6"/>
<evidence type="ECO:0000259" key="2">
    <source>
        <dbReference type="PROSITE" id="PS50086"/>
    </source>
</evidence>
<evidence type="ECO:0000256" key="1">
    <source>
        <dbReference type="SAM" id="Phobius"/>
    </source>
</evidence>
<protein>
    <submittedName>
        <fullName evidence="3">TBC1D30</fullName>
    </submittedName>
</protein>
<organism evidence="3 4">
    <name type="scientific">Bugula neritina</name>
    <name type="common">Brown bryozoan</name>
    <name type="synonym">Sertularia neritina</name>
    <dbReference type="NCBI Taxonomy" id="10212"/>
    <lineage>
        <taxon>Eukaryota</taxon>
        <taxon>Metazoa</taxon>
        <taxon>Spiralia</taxon>
        <taxon>Lophotrochozoa</taxon>
        <taxon>Bryozoa</taxon>
        <taxon>Gymnolaemata</taxon>
        <taxon>Cheilostomatida</taxon>
        <taxon>Flustrina</taxon>
        <taxon>Buguloidea</taxon>
        <taxon>Bugulidae</taxon>
        <taxon>Bugula</taxon>
    </lineage>
</organism>
<keyword evidence="4" id="KW-1185">Reference proteome</keyword>
<comment type="caution">
    <text evidence="3">The sequence shown here is derived from an EMBL/GenBank/DDBJ whole genome shotgun (WGS) entry which is preliminary data.</text>
</comment>
<dbReference type="FunFam" id="1.10.8.270:FF:000009">
    <property type="entry name" value="TBC1 domain family member 30"/>
    <property type="match status" value="1"/>
</dbReference>
<reference evidence="3" key="1">
    <citation type="submission" date="2020-06" db="EMBL/GenBank/DDBJ databases">
        <title>Draft genome of Bugula neritina, a colonial animal packing powerful symbionts and potential medicines.</title>
        <authorList>
            <person name="Rayko M."/>
        </authorList>
    </citation>
    <scope>NUCLEOTIDE SEQUENCE [LARGE SCALE GENOMIC DNA]</scope>
    <source>
        <strain evidence="3">Kwan_BN1</strain>
    </source>
</reference>
<keyword evidence="1" id="KW-0812">Transmembrane</keyword>
<dbReference type="InterPro" id="IPR000195">
    <property type="entry name" value="Rab-GAP-TBC_dom"/>
</dbReference>
<feature type="domain" description="Rab-GAP TBC" evidence="2">
    <location>
        <begin position="47"/>
        <end position="223"/>
    </location>
</feature>
<dbReference type="Proteomes" id="UP000593567">
    <property type="component" value="Unassembled WGS sequence"/>
</dbReference>